<name>A0A8H7PYE9_MORIS</name>
<feature type="transmembrane region" description="Helical" evidence="2">
    <location>
        <begin position="152"/>
        <end position="173"/>
    </location>
</feature>
<evidence type="ECO:0000256" key="1">
    <source>
        <dbReference type="SAM" id="MobiDB-lite"/>
    </source>
</evidence>
<feature type="compositionally biased region" description="Low complexity" evidence="1">
    <location>
        <begin position="193"/>
        <end position="205"/>
    </location>
</feature>
<dbReference type="EMBL" id="JAEPQZ010000004">
    <property type="protein sequence ID" value="KAG2182411.1"/>
    <property type="molecule type" value="Genomic_DNA"/>
</dbReference>
<feature type="region of interest" description="Disordered" evidence="1">
    <location>
        <begin position="186"/>
        <end position="214"/>
    </location>
</feature>
<comment type="caution">
    <text evidence="3">The sequence shown here is derived from an EMBL/GenBank/DDBJ whole genome shotgun (WGS) entry which is preliminary data.</text>
</comment>
<dbReference type="OrthoDB" id="2341448at2759"/>
<proteinExistence type="predicted"/>
<keyword evidence="2" id="KW-0812">Transmembrane</keyword>
<evidence type="ECO:0000256" key="2">
    <source>
        <dbReference type="SAM" id="Phobius"/>
    </source>
</evidence>
<dbReference type="AlphaFoldDB" id="A0A8H7PYE9"/>
<gene>
    <name evidence="3" type="ORF">INT43_007341</name>
</gene>
<keyword evidence="2" id="KW-1133">Transmembrane helix</keyword>
<organism evidence="3 4">
    <name type="scientific">Mortierella isabellina</name>
    <name type="common">Filamentous fungus</name>
    <name type="synonym">Umbelopsis isabellina</name>
    <dbReference type="NCBI Taxonomy" id="91625"/>
    <lineage>
        <taxon>Eukaryota</taxon>
        <taxon>Fungi</taxon>
        <taxon>Fungi incertae sedis</taxon>
        <taxon>Mucoromycota</taxon>
        <taxon>Mucoromycotina</taxon>
        <taxon>Umbelopsidomycetes</taxon>
        <taxon>Umbelopsidales</taxon>
        <taxon>Umbelopsidaceae</taxon>
        <taxon>Umbelopsis</taxon>
    </lineage>
</organism>
<sequence length="214" mass="23742">MSTINPRVVLFSVVITKLIFDRIYRLASVINPAAGESGAPILDILEYGHPASSDEIYRIIGFYGPKGREAYLQLAMYDTGFVLMRLLPLCVFAQWSLGRYPRVANALIYFHVVAAAWDVIENIILFIVLKAFPGRYDGLASLLCTWISVKWFFLYATGASVAGGLLVGLYHSFHSLLADSVLMEKDRTNPKPQSASNSKQNASKSTAKRSKKDN</sequence>
<evidence type="ECO:0000313" key="3">
    <source>
        <dbReference type="EMBL" id="KAG2182411.1"/>
    </source>
</evidence>
<accession>A0A8H7PYE9</accession>
<dbReference type="Proteomes" id="UP000654370">
    <property type="component" value="Unassembled WGS sequence"/>
</dbReference>
<keyword evidence="2" id="KW-0472">Membrane</keyword>
<reference evidence="3" key="1">
    <citation type="submission" date="2020-12" db="EMBL/GenBank/DDBJ databases">
        <title>Metabolic potential, ecology and presence of endohyphal bacteria is reflected in genomic diversity of Mucoromycotina.</title>
        <authorList>
            <person name="Muszewska A."/>
            <person name="Okrasinska A."/>
            <person name="Steczkiewicz K."/>
            <person name="Drgas O."/>
            <person name="Orlowska M."/>
            <person name="Perlinska-Lenart U."/>
            <person name="Aleksandrzak-Piekarczyk T."/>
            <person name="Szatraj K."/>
            <person name="Zielenkiewicz U."/>
            <person name="Pilsyk S."/>
            <person name="Malc E."/>
            <person name="Mieczkowski P."/>
            <person name="Kruszewska J.S."/>
            <person name="Biernat P."/>
            <person name="Pawlowska J."/>
        </authorList>
    </citation>
    <scope>NUCLEOTIDE SEQUENCE</scope>
    <source>
        <strain evidence="3">WA0000067209</strain>
    </source>
</reference>
<keyword evidence="4" id="KW-1185">Reference proteome</keyword>
<protein>
    <submittedName>
        <fullName evidence="3">Uncharacterized protein</fullName>
    </submittedName>
</protein>
<feature type="transmembrane region" description="Helical" evidence="2">
    <location>
        <begin position="107"/>
        <end position="132"/>
    </location>
</feature>
<evidence type="ECO:0000313" key="4">
    <source>
        <dbReference type="Proteomes" id="UP000654370"/>
    </source>
</evidence>